<proteinExistence type="predicted"/>
<dbReference type="AlphaFoldDB" id="A0A2V0Q2X0"/>
<dbReference type="EMBL" id="BGJZ01000002">
    <property type="protein sequence ID" value="GBH06719.1"/>
    <property type="molecule type" value="Genomic_DNA"/>
</dbReference>
<dbReference type="Proteomes" id="UP000247480">
    <property type="component" value="Unassembled WGS sequence"/>
</dbReference>
<comment type="caution">
    <text evidence="1">The sequence shown here is derived from an EMBL/GenBank/DDBJ whole genome shotgun (WGS) entry which is preliminary data.</text>
</comment>
<evidence type="ECO:0000313" key="1">
    <source>
        <dbReference type="EMBL" id="GBH06719.1"/>
    </source>
</evidence>
<name>A0A2V0Q2X0_PSESF</name>
<accession>A0A2V0Q2X0</accession>
<organism evidence="1 2">
    <name type="scientific">Pseudomonas syringae pv. actinidiae</name>
    <dbReference type="NCBI Taxonomy" id="103796"/>
    <lineage>
        <taxon>Bacteria</taxon>
        <taxon>Pseudomonadati</taxon>
        <taxon>Pseudomonadota</taxon>
        <taxon>Gammaproteobacteria</taxon>
        <taxon>Pseudomonadales</taxon>
        <taxon>Pseudomonadaceae</taxon>
        <taxon>Pseudomonas</taxon>
        <taxon>Pseudomonas syringae</taxon>
    </lineage>
</organism>
<sequence length="105" mass="11708">MQRFFGSEKRFGALHSILLLPHVGDAFSNALSRLFWPGQIRIRCLMITVGFSLCRLCLLGKPCPVPLLSARSSLGRPVRASTVALRVIQRNAQQTQHRACGRPPR</sequence>
<reference evidence="1 2" key="1">
    <citation type="submission" date="2018-04" db="EMBL/GenBank/DDBJ databases">
        <title>Draft genome sequence of Pseudomonas syringae pv. actinidiae biovar 1 strains isolated from kiwifruit in Kagawa prefecture.</title>
        <authorList>
            <person name="Tabuchi M."/>
            <person name="Saito M."/>
            <person name="Fujiwara S."/>
            <person name="Sasa N."/>
            <person name="Akimitsu K."/>
            <person name="Gomi K."/>
            <person name="Konishi-Sugita S."/>
            <person name="Hamano K."/>
            <person name="Kataoka I."/>
        </authorList>
    </citation>
    <scope>NUCLEOTIDE SEQUENCE [LARGE SCALE GENOMIC DNA]</scope>
    <source>
        <strain evidence="1 2">MAFF212206</strain>
    </source>
</reference>
<protein>
    <submittedName>
        <fullName evidence="1">Fe-S oxidoreductase</fullName>
    </submittedName>
</protein>
<gene>
    <name evidence="1" type="ORF">KPSA1_00050</name>
</gene>
<evidence type="ECO:0000313" key="2">
    <source>
        <dbReference type="Proteomes" id="UP000247480"/>
    </source>
</evidence>